<feature type="compositionally biased region" description="Polar residues" evidence="1">
    <location>
        <begin position="64"/>
        <end position="74"/>
    </location>
</feature>
<dbReference type="InterPro" id="IPR036322">
    <property type="entry name" value="WD40_repeat_dom_sf"/>
</dbReference>
<feature type="compositionally biased region" description="Low complexity" evidence="1">
    <location>
        <begin position="150"/>
        <end position="165"/>
    </location>
</feature>
<proteinExistence type="predicted"/>
<dbReference type="SUPFAM" id="SSF50978">
    <property type="entry name" value="WD40 repeat-like"/>
    <property type="match status" value="1"/>
</dbReference>
<feature type="compositionally biased region" description="Basic and acidic residues" evidence="1">
    <location>
        <begin position="96"/>
        <end position="107"/>
    </location>
</feature>
<name>W9SGE1_9ROSA</name>
<accession>W9SGE1</accession>
<dbReference type="InterPro" id="IPR015943">
    <property type="entry name" value="WD40/YVTN_repeat-like_dom_sf"/>
</dbReference>
<dbReference type="PANTHER" id="PTHR47232:SF1">
    <property type="entry name" value="TRANSDUCIN FAMILY PROTEIN _ WD-40 REPEAT FAMILY PROTEIN"/>
    <property type="match status" value="1"/>
</dbReference>
<feature type="region of interest" description="Disordered" evidence="1">
    <location>
        <begin position="61"/>
        <end position="125"/>
    </location>
</feature>
<dbReference type="EMBL" id="KE345521">
    <property type="protein sequence ID" value="EXC05165.1"/>
    <property type="molecule type" value="Genomic_DNA"/>
</dbReference>
<dbReference type="eggNOG" id="KOG0265">
    <property type="taxonomic scope" value="Eukaryota"/>
</dbReference>
<evidence type="ECO:0000313" key="2">
    <source>
        <dbReference type="EMBL" id="EXC05165.1"/>
    </source>
</evidence>
<protein>
    <submittedName>
        <fullName evidence="2">Uncharacterized protein</fullName>
    </submittedName>
</protein>
<feature type="compositionally biased region" description="Polar residues" evidence="1">
    <location>
        <begin position="85"/>
        <end position="95"/>
    </location>
</feature>
<dbReference type="AlphaFoldDB" id="W9SGE1"/>
<dbReference type="Gene3D" id="2.130.10.10">
    <property type="entry name" value="YVTN repeat-like/Quinoprotein amine dehydrogenase"/>
    <property type="match status" value="2"/>
</dbReference>
<keyword evidence="3" id="KW-1185">Reference proteome</keyword>
<feature type="region of interest" description="Disordered" evidence="1">
    <location>
        <begin position="190"/>
        <end position="225"/>
    </location>
</feature>
<dbReference type="SMART" id="SM00320">
    <property type="entry name" value="WD40"/>
    <property type="match status" value="5"/>
</dbReference>
<sequence length="584" mass="65233">MAEDNSYGDNRQEQEEALVALIEHRTREVQHLRHRLSYYESQLEEAVKRLQDSQFKLARLRGAASSTKNQANETKSVKVERRSISPVSCKQSQSKAELDNGTKRVKVEPASPVHVNDGPSRKQLQSKPELLIPAVFQPVIPAAAKTSRSSTATAQVSSSVSNHSNSHAKEKGDKTLRISSDCEIVQNKEKGTKRKLVTSRSSTATAQVSSSVSNHSNSHAKEKGDKTLRISSDCEIVQNKEKGTKRKLEHKEHKELIPLVCNSSKPCIIRCDTSNHISSQHKRKLRALALCPVNDQLFVTSSGASLLSTTDCSSQKQRRWPEDIAWHPEGNSLFSIYSADGGDSQISILDLNRTQGRARVTFLEDKPHVKGIINGINFMPWENACFVTGGCDHAVILWDEKDDNVWKPKALHRNFHSSAVMGVAGMEQKQIVLSVGADKRIIGFDAHVGRADFKHQIDSKCMSVLPNPRDFNLFMVHAGTLERQLRLFDIRLRQTEIHAFGWKQESSELQSALINQSWSPDGLYVTSGSADPMIHIFDIRYNVKKPSQSIRAHQKRVFKAVWLESVPLLVSISSDLNIGLHKIA</sequence>
<feature type="compositionally biased region" description="Low complexity" evidence="1">
    <location>
        <begin position="198"/>
        <end position="217"/>
    </location>
</feature>
<reference evidence="3" key="1">
    <citation type="submission" date="2013-01" db="EMBL/GenBank/DDBJ databases">
        <title>Draft Genome Sequence of a Mulberry Tree, Morus notabilis C.K. Schneid.</title>
        <authorList>
            <person name="He N."/>
            <person name="Zhao S."/>
        </authorList>
    </citation>
    <scope>NUCLEOTIDE SEQUENCE</scope>
</reference>
<dbReference type="InterPro" id="IPR001680">
    <property type="entry name" value="WD40_rpt"/>
</dbReference>
<evidence type="ECO:0000313" key="3">
    <source>
        <dbReference type="Proteomes" id="UP000030645"/>
    </source>
</evidence>
<organism evidence="2 3">
    <name type="scientific">Morus notabilis</name>
    <dbReference type="NCBI Taxonomy" id="981085"/>
    <lineage>
        <taxon>Eukaryota</taxon>
        <taxon>Viridiplantae</taxon>
        <taxon>Streptophyta</taxon>
        <taxon>Embryophyta</taxon>
        <taxon>Tracheophyta</taxon>
        <taxon>Spermatophyta</taxon>
        <taxon>Magnoliopsida</taxon>
        <taxon>eudicotyledons</taxon>
        <taxon>Gunneridae</taxon>
        <taxon>Pentapetalae</taxon>
        <taxon>rosids</taxon>
        <taxon>fabids</taxon>
        <taxon>Rosales</taxon>
        <taxon>Moraceae</taxon>
        <taxon>Moreae</taxon>
        <taxon>Morus</taxon>
    </lineage>
</organism>
<dbReference type="Pfam" id="PF00400">
    <property type="entry name" value="WD40"/>
    <property type="match status" value="1"/>
</dbReference>
<dbReference type="Proteomes" id="UP000030645">
    <property type="component" value="Unassembled WGS sequence"/>
</dbReference>
<dbReference type="STRING" id="981085.W9SGE1"/>
<dbReference type="PANTHER" id="PTHR47232">
    <property type="entry name" value="TRANSDUCIN FAMILY PROTEIN / WD-40 REPEAT FAMILY PROTEIN"/>
    <property type="match status" value="1"/>
</dbReference>
<gene>
    <name evidence="2" type="ORF">L484_003972</name>
</gene>
<feature type="region of interest" description="Disordered" evidence="1">
    <location>
        <begin position="150"/>
        <end position="175"/>
    </location>
</feature>
<evidence type="ECO:0000256" key="1">
    <source>
        <dbReference type="SAM" id="MobiDB-lite"/>
    </source>
</evidence>